<proteinExistence type="inferred from homology"/>
<evidence type="ECO:0000256" key="1">
    <source>
        <dbReference type="ARBA" id="ARBA00006115"/>
    </source>
</evidence>
<keyword evidence="6" id="KW-0342">GTP-binding</keyword>
<dbReference type="InterPro" id="IPR051161">
    <property type="entry name" value="Mannose-6P_isomerase_type2"/>
</dbReference>
<evidence type="ECO:0000313" key="9">
    <source>
        <dbReference type="EMBL" id="RGM15002.1"/>
    </source>
</evidence>
<keyword evidence="3 9" id="KW-0808">Transferase</keyword>
<comment type="caution">
    <text evidence="9">The sequence shown here is derived from an EMBL/GenBank/DDBJ whole genome shotgun (WGS) entry which is preliminary data.</text>
</comment>
<dbReference type="CDD" id="cd02509">
    <property type="entry name" value="GDP-M1P_Guanylyltransferase"/>
    <property type="match status" value="1"/>
</dbReference>
<feature type="domain" description="Nucleotidyl transferase" evidence="8">
    <location>
        <begin position="6"/>
        <end position="284"/>
    </location>
</feature>
<organism evidence="9 10">
    <name type="scientific">Bacteroides stercoris</name>
    <dbReference type="NCBI Taxonomy" id="46506"/>
    <lineage>
        <taxon>Bacteria</taxon>
        <taxon>Pseudomonadati</taxon>
        <taxon>Bacteroidota</taxon>
        <taxon>Bacteroidia</taxon>
        <taxon>Bacteroidales</taxon>
        <taxon>Bacteroidaceae</taxon>
        <taxon>Bacteroides</taxon>
    </lineage>
</organism>
<evidence type="ECO:0000256" key="7">
    <source>
        <dbReference type="ARBA" id="ARBA00047343"/>
    </source>
</evidence>
<evidence type="ECO:0000313" key="10">
    <source>
        <dbReference type="Proteomes" id="UP000261223"/>
    </source>
</evidence>
<evidence type="ECO:0000259" key="8">
    <source>
        <dbReference type="Pfam" id="PF00483"/>
    </source>
</evidence>
<evidence type="ECO:0000256" key="4">
    <source>
        <dbReference type="ARBA" id="ARBA00022695"/>
    </source>
</evidence>
<sequence length="349" mass="39061">MENHIVIMAGGIGSRFWPMSTPEYPKQFIDVMGCGKSLIQLTVERFAPLCPMENFWVVTSEKYTDIVKEQLPDLPECNILAEPTARNTAPCIAYACWKIKKQHPQANIVVTPSDALVINTGEFQRVMRCALDFTDTNSSIVTIGIKPSRPETGYGYIQAAEQINGTEIYKVDAFKEKPDVETAKEYVAHGSYFWNAGIFVWNVNTITDAIRKFTPDLAAIMDEMSRDFYTAQEADTVERLFPTCEKISIDYAVMEKAESIYTLPAEFGWSDLGSWGSLRTLLPQDEHGNAGVGNDISLHNCHNCIVHTAGEKQVVVEGLDGYIIAERNGALLVCSLKEEQNIKRFTLKH</sequence>
<accession>A0A3E4USD9</accession>
<keyword evidence="5" id="KW-0547">Nucleotide-binding</keyword>
<name>A0A3E4USD9_BACSE</name>
<dbReference type="EC" id="2.7.7.13" evidence="2"/>
<dbReference type="GO" id="GO:0005525">
    <property type="term" value="F:GTP binding"/>
    <property type="evidence" value="ECO:0007669"/>
    <property type="project" value="UniProtKB-KW"/>
</dbReference>
<dbReference type="PANTHER" id="PTHR46390">
    <property type="entry name" value="MANNOSE-1-PHOSPHATE GUANYLYLTRANSFERASE"/>
    <property type="match status" value="1"/>
</dbReference>
<comment type="similarity">
    <text evidence="1">Belongs to the mannose-6-phosphate isomerase type 2 family.</text>
</comment>
<dbReference type="InterPro" id="IPR029044">
    <property type="entry name" value="Nucleotide-diphossugar_trans"/>
</dbReference>
<dbReference type="RefSeq" id="WP_117741204.1">
    <property type="nucleotide sequence ID" value="NZ_QRUE01000003.1"/>
</dbReference>
<dbReference type="GO" id="GO:0004475">
    <property type="term" value="F:mannose-1-phosphate guanylyltransferase (GTP) activity"/>
    <property type="evidence" value="ECO:0007669"/>
    <property type="project" value="UniProtKB-EC"/>
</dbReference>
<dbReference type="EMBL" id="QSSV01000004">
    <property type="protein sequence ID" value="RGM15002.1"/>
    <property type="molecule type" value="Genomic_DNA"/>
</dbReference>
<dbReference type="GO" id="GO:0009298">
    <property type="term" value="P:GDP-mannose biosynthetic process"/>
    <property type="evidence" value="ECO:0007669"/>
    <property type="project" value="TreeGrafter"/>
</dbReference>
<gene>
    <name evidence="9" type="ORF">DXC34_03815</name>
</gene>
<dbReference type="AlphaFoldDB" id="A0A3E4USD9"/>
<dbReference type="SUPFAM" id="SSF159283">
    <property type="entry name" value="Guanosine diphospho-D-mannose pyrophosphorylase/mannose-6-phosphate isomerase linker domain"/>
    <property type="match status" value="1"/>
</dbReference>
<dbReference type="PANTHER" id="PTHR46390:SF1">
    <property type="entry name" value="MANNOSE-1-PHOSPHATE GUANYLYLTRANSFERASE"/>
    <property type="match status" value="1"/>
</dbReference>
<evidence type="ECO:0000256" key="5">
    <source>
        <dbReference type="ARBA" id="ARBA00022741"/>
    </source>
</evidence>
<evidence type="ECO:0000256" key="2">
    <source>
        <dbReference type="ARBA" id="ARBA00012387"/>
    </source>
</evidence>
<comment type="catalytic activity">
    <reaction evidence="7">
        <text>alpha-D-mannose 1-phosphate + GTP + H(+) = GDP-alpha-D-mannose + diphosphate</text>
        <dbReference type="Rhea" id="RHEA:15229"/>
        <dbReference type="ChEBI" id="CHEBI:15378"/>
        <dbReference type="ChEBI" id="CHEBI:33019"/>
        <dbReference type="ChEBI" id="CHEBI:37565"/>
        <dbReference type="ChEBI" id="CHEBI:57527"/>
        <dbReference type="ChEBI" id="CHEBI:58409"/>
        <dbReference type="EC" id="2.7.7.13"/>
    </reaction>
</comment>
<keyword evidence="4 9" id="KW-0548">Nucleotidyltransferase</keyword>
<dbReference type="InterPro" id="IPR049577">
    <property type="entry name" value="GMPP_N"/>
</dbReference>
<dbReference type="SUPFAM" id="SSF53448">
    <property type="entry name" value="Nucleotide-diphospho-sugar transferases"/>
    <property type="match status" value="1"/>
</dbReference>
<dbReference type="Gene3D" id="3.90.550.10">
    <property type="entry name" value="Spore Coat Polysaccharide Biosynthesis Protein SpsA, Chain A"/>
    <property type="match status" value="1"/>
</dbReference>
<protein>
    <recommendedName>
        <fullName evidence="2">mannose-1-phosphate guanylyltransferase</fullName>
        <ecNumber evidence="2">2.7.7.13</ecNumber>
    </recommendedName>
</protein>
<dbReference type="Pfam" id="PF00483">
    <property type="entry name" value="NTP_transferase"/>
    <property type="match status" value="1"/>
</dbReference>
<evidence type="ECO:0000256" key="3">
    <source>
        <dbReference type="ARBA" id="ARBA00022679"/>
    </source>
</evidence>
<dbReference type="Proteomes" id="UP000261223">
    <property type="component" value="Unassembled WGS sequence"/>
</dbReference>
<evidence type="ECO:0000256" key="6">
    <source>
        <dbReference type="ARBA" id="ARBA00023134"/>
    </source>
</evidence>
<dbReference type="InterPro" id="IPR005835">
    <property type="entry name" value="NTP_transferase_dom"/>
</dbReference>
<reference evidence="9 10" key="1">
    <citation type="submission" date="2018-08" db="EMBL/GenBank/DDBJ databases">
        <title>A genome reference for cultivated species of the human gut microbiota.</title>
        <authorList>
            <person name="Zou Y."/>
            <person name="Xue W."/>
            <person name="Luo G."/>
        </authorList>
    </citation>
    <scope>NUCLEOTIDE SEQUENCE [LARGE SCALE GENOMIC DNA]</scope>
    <source>
        <strain evidence="9 10">TF03-6</strain>
    </source>
</reference>
<dbReference type="FunFam" id="3.90.550.10:FF:000046">
    <property type="entry name" value="Mannose-1-phosphate guanylyltransferase (GDP)"/>
    <property type="match status" value="1"/>
</dbReference>